<reference evidence="3 4" key="1">
    <citation type="journal article" date="2021" name="Nat. Commun.">
        <title>Incipient diploidization of the medicinal plant Perilla within 10,000 years.</title>
        <authorList>
            <person name="Zhang Y."/>
            <person name="Shen Q."/>
            <person name="Leng L."/>
            <person name="Zhang D."/>
            <person name="Chen S."/>
            <person name="Shi Y."/>
            <person name="Ning Z."/>
            <person name="Chen S."/>
        </authorList>
    </citation>
    <scope>NUCLEOTIDE SEQUENCE [LARGE SCALE GENOMIC DNA]</scope>
    <source>
        <strain evidence="4">cv. PC099</strain>
    </source>
</reference>
<dbReference type="SMART" id="SM00332">
    <property type="entry name" value="PP2Cc"/>
    <property type="match status" value="1"/>
</dbReference>
<dbReference type="InterPro" id="IPR001932">
    <property type="entry name" value="PPM-type_phosphatase-like_dom"/>
</dbReference>
<protein>
    <recommendedName>
        <fullName evidence="2">PPM-type phosphatase domain-containing protein</fullName>
    </recommendedName>
</protein>
<organism evidence="3 4">
    <name type="scientific">Perilla frutescens var. hirtella</name>
    <name type="common">Perilla citriodora</name>
    <name type="synonym">Perilla setoyensis</name>
    <dbReference type="NCBI Taxonomy" id="608512"/>
    <lineage>
        <taxon>Eukaryota</taxon>
        <taxon>Viridiplantae</taxon>
        <taxon>Streptophyta</taxon>
        <taxon>Embryophyta</taxon>
        <taxon>Tracheophyta</taxon>
        <taxon>Spermatophyta</taxon>
        <taxon>Magnoliopsida</taxon>
        <taxon>eudicotyledons</taxon>
        <taxon>Gunneridae</taxon>
        <taxon>Pentapetalae</taxon>
        <taxon>asterids</taxon>
        <taxon>lamiids</taxon>
        <taxon>Lamiales</taxon>
        <taxon>Lamiaceae</taxon>
        <taxon>Nepetoideae</taxon>
        <taxon>Elsholtzieae</taxon>
        <taxon>Perilla</taxon>
    </lineage>
</organism>
<dbReference type="InterPro" id="IPR015655">
    <property type="entry name" value="PP2C"/>
</dbReference>
<dbReference type="Proteomes" id="UP001190926">
    <property type="component" value="Unassembled WGS sequence"/>
</dbReference>
<dbReference type="InterPro" id="IPR036457">
    <property type="entry name" value="PPM-type-like_dom_sf"/>
</dbReference>
<dbReference type="PROSITE" id="PS51746">
    <property type="entry name" value="PPM_2"/>
    <property type="match status" value="1"/>
</dbReference>
<evidence type="ECO:0000259" key="2">
    <source>
        <dbReference type="PROSITE" id="PS51746"/>
    </source>
</evidence>
<evidence type="ECO:0000313" key="4">
    <source>
        <dbReference type="Proteomes" id="UP001190926"/>
    </source>
</evidence>
<evidence type="ECO:0000313" key="3">
    <source>
        <dbReference type="EMBL" id="KAH6828072.1"/>
    </source>
</evidence>
<name>A0AAD4P6Z3_PERFH</name>
<accession>A0AAD4P6Z3</accession>
<keyword evidence="4" id="KW-1185">Reference proteome</keyword>
<proteinExistence type="predicted"/>
<dbReference type="GO" id="GO:0004722">
    <property type="term" value="F:protein serine/threonine phosphatase activity"/>
    <property type="evidence" value="ECO:0007669"/>
    <property type="project" value="InterPro"/>
</dbReference>
<feature type="region of interest" description="Disordered" evidence="1">
    <location>
        <begin position="51"/>
        <end position="72"/>
    </location>
</feature>
<dbReference type="AlphaFoldDB" id="A0AAD4P6Z3"/>
<gene>
    <name evidence="3" type="ORF">C2S53_013088</name>
</gene>
<evidence type="ECO:0000256" key="1">
    <source>
        <dbReference type="SAM" id="MobiDB-lite"/>
    </source>
</evidence>
<dbReference type="Gene3D" id="3.60.40.10">
    <property type="entry name" value="PPM-type phosphatase domain"/>
    <property type="match status" value="2"/>
</dbReference>
<feature type="domain" description="PPM-type phosphatase" evidence="2">
    <location>
        <begin position="88"/>
        <end position="281"/>
    </location>
</feature>
<comment type="caution">
    <text evidence="3">The sequence shown here is derived from an EMBL/GenBank/DDBJ whole genome shotgun (WGS) entry which is preliminary data.</text>
</comment>
<dbReference type="EMBL" id="SDAM02000131">
    <property type="protein sequence ID" value="KAH6828072.1"/>
    <property type="molecule type" value="Genomic_DNA"/>
</dbReference>
<dbReference type="Pfam" id="PF00481">
    <property type="entry name" value="PP2C"/>
    <property type="match status" value="1"/>
</dbReference>
<dbReference type="SUPFAM" id="SSF81606">
    <property type="entry name" value="PP2C-like"/>
    <property type="match status" value="1"/>
</dbReference>
<sequence length="282" mass="30839">MPPQQSSCRCRNFRLASKSADSELEAQATKSAKDARRRRMELRRIRSFSQAMSAADPPYSSPDGIMKDETDQGALDLGGGRVCVRRRSYGKISVVGRRREMDEVVAVELGFLKRGEEIYDFFGVFDGRAACSRMLAKINVEEESSSGNEIDWEEVMLEGFDAKISKNGAVVAVVGDNEVVVGGNCDGLKAVLCSGGGGVAVRLLDDDKEDEQVRVRVTKRRRAEYEFLILGSEGFWDVVSDELACQIATADADVEAAAALMAKFAVARGSKHNITVILVDLR</sequence>
<dbReference type="PANTHER" id="PTHR47992">
    <property type="entry name" value="PROTEIN PHOSPHATASE"/>
    <property type="match status" value="1"/>
</dbReference>